<dbReference type="Pfam" id="PF00075">
    <property type="entry name" value="RNase_H"/>
    <property type="match status" value="1"/>
</dbReference>
<dbReference type="GO" id="GO:0003676">
    <property type="term" value="F:nucleic acid binding"/>
    <property type="evidence" value="ECO:0007669"/>
    <property type="project" value="InterPro"/>
</dbReference>
<accession>A7K8W6</accession>
<dbReference type="SUPFAM" id="SSF53098">
    <property type="entry name" value="Ribonuclease H-like"/>
    <property type="match status" value="1"/>
</dbReference>
<dbReference type="OrthoDB" id="12525at10239"/>
<dbReference type="InterPro" id="IPR002156">
    <property type="entry name" value="RNaseH_domain"/>
</dbReference>
<gene>
    <name evidence="2" type="primary">Z356L</name>
    <name evidence="2" type="ORF">ATCV1_Z356L</name>
</gene>
<dbReference type="Proteomes" id="UP000202420">
    <property type="component" value="Segment"/>
</dbReference>
<dbReference type="GO" id="GO:0004523">
    <property type="term" value="F:RNA-DNA hybrid ribonuclease activity"/>
    <property type="evidence" value="ECO:0007669"/>
    <property type="project" value="InterPro"/>
</dbReference>
<proteinExistence type="predicted"/>
<dbReference type="KEGG" id="vg:5470682"/>
<name>A7K8W6_9PHYC</name>
<evidence type="ECO:0000259" key="1">
    <source>
        <dbReference type="PROSITE" id="PS50879"/>
    </source>
</evidence>
<dbReference type="PROSITE" id="PS50879">
    <property type="entry name" value="RNASE_H_1"/>
    <property type="match status" value="1"/>
</dbReference>
<feature type="domain" description="RNase H type-1" evidence="1">
    <location>
        <begin position="18"/>
        <end position="142"/>
    </location>
</feature>
<dbReference type="RefSeq" id="YP_001426837.1">
    <property type="nucleotide sequence ID" value="NC_008724.1"/>
</dbReference>
<keyword evidence="3" id="KW-1185">Reference proteome</keyword>
<dbReference type="Gene3D" id="3.30.420.10">
    <property type="entry name" value="Ribonuclease H-like superfamily/Ribonuclease H"/>
    <property type="match status" value="1"/>
</dbReference>
<evidence type="ECO:0000313" key="3">
    <source>
        <dbReference type="Proteomes" id="UP000202420"/>
    </source>
</evidence>
<evidence type="ECO:0000313" key="2">
    <source>
        <dbReference type="EMBL" id="ABT16490.1"/>
    </source>
</evidence>
<dbReference type="GeneID" id="5470682"/>
<organism evidence="2 3">
    <name type="scientific">Chlorovirus heliozoae</name>
    <dbReference type="NCBI Taxonomy" id="322019"/>
    <lineage>
        <taxon>Viruses</taxon>
        <taxon>Varidnaviria</taxon>
        <taxon>Bamfordvirae</taxon>
        <taxon>Nucleocytoviricota</taxon>
        <taxon>Megaviricetes</taxon>
        <taxon>Algavirales</taxon>
        <taxon>Phycodnaviridae</taxon>
        <taxon>Chlorovirus</taxon>
    </lineage>
</organism>
<dbReference type="EMBL" id="EF101928">
    <property type="protein sequence ID" value="ABT16490.1"/>
    <property type="molecule type" value="Genomic_DNA"/>
</dbReference>
<dbReference type="InterPro" id="IPR012337">
    <property type="entry name" value="RNaseH-like_sf"/>
</dbReference>
<reference evidence="2 3" key="1">
    <citation type="submission" date="2006-09" db="EMBL/GenBank/DDBJ databases">
        <title>Sequence and annotation of the 288-kb ATCV-1 virus that infects an endosymbiotic Chlorella strain of the heliozoon Acanthocystis turfacea.</title>
        <authorList>
            <person name="Fitzgerald L.A."/>
            <person name="Graves M.V."/>
            <person name="Li X."/>
            <person name="Pfitzner A.J.P."/>
            <person name="Hartigan J."/>
            <person name="Van Etten J.L."/>
        </authorList>
    </citation>
    <scope>NUCLEOTIDE SEQUENCE [LARGE SCALE GENOMIC DNA]</scope>
    <source>
        <strain evidence="2 3">ATCV-1</strain>
    </source>
</reference>
<sequence>MKLAIQPLRGTQSPIVPVRNLIHAYTDGSLRRCKGGIGVHAPRIDYSARVSERKDINRIELGAIFAGMTLLESDADVLFLSDSQNALNSITSFRRSKYDKLAKFVLQYAEERVGNVYVAKVKGHSGVPGNEAADKLAGFGVTSDIEFVYPDEFSSLDEWRTFASKQ</sequence>
<dbReference type="InterPro" id="IPR036397">
    <property type="entry name" value="RNaseH_sf"/>
</dbReference>
<protein>
    <submittedName>
        <fullName evidence="2">Uncharacterized protein Z356L</fullName>
    </submittedName>
</protein>